<sequence>MTDTIVQRVDAVGRAGEVRPGEARPGEARPGEARPGEARPGEVGPGDCPPTFHPPAFRLPVADLSDAALAAVTARLALTAEKYDRSAEFPWDGIRVLHEAGLLTVGVAARYGGDPPSSTDLVRLFEALGKGDPSVALIAAMTIFQHVHQAAAPWWPEELYEKVVADSATNAVLLNAIRAEPEWGAPARGGIPATKIRRTESGWVINGHKGFATGSEGLAYHLVWVATEDDDPLLAHAIVPGTARGVEIVRTWDHLGQRATSTHDVIYTDVHIPFENFRGTPKSKLSPEAGAGAGGASGLAVSALYVGVARAAQEFFTKFASERIPTSLGRPIATTERIQSVAGEIETQLVQAEEVLFGLARRIDEGDQQASERALVAKLIATRSAIAAVEAAVAAIGNPGLTRHNPLERHLRDVLSSRVHPPQDDAALLIAGRRVLATYAADR</sequence>
<gene>
    <name evidence="7" type="ORF">D4765_12095</name>
</gene>
<evidence type="ECO:0000259" key="6">
    <source>
        <dbReference type="Pfam" id="PF08028"/>
    </source>
</evidence>
<dbReference type="InterPro" id="IPR046373">
    <property type="entry name" value="Acyl-CoA_Oxase/DH_mid-dom_sf"/>
</dbReference>
<evidence type="ECO:0000259" key="5">
    <source>
        <dbReference type="Pfam" id="PF02771"/>
    </source>
</evidence>
<dbReference type="EMBL" id="QYRT01000023">
    <property type="protein sequence ID" value="TIH34837.1"/>
    <property type="molecule type" value="Genomic_DNA"/>
</dbReference>
<proteinExistence type="predicted"/>
<evidence type="ECO:0000256" key="2">
    <source>
        <dbReference type="ARBA" id="ARBA00023002"/>
    </source>
</evidence>
<dbReference type="Gene3D" id="1.10.540.10">
    <property type="entry name" value="Acyl-CoA dehydrogenase/oxidase, N-terminal domain"/>
    <property type="match status" value="1"/>
</dbReference>
<name>A0A4T2BTR5_9MICO</name>
<keyword evidence="1" id="KW-0285">Flavoprotein</keyword>
<organism evidence="7 8">
    <name type="scientific">Subtercola vilae</name>
    <dbReference type="NCBI Taxonomy" id="2056433"/>
    <lineage>
        <taxon>Bacteria</taxon>
        <taxon>Bacillati</taxon>
        <taxon>Actinomycetota</taxon>
        <taxon>Actinomycetes</taxon>
        <taxon>Micrococcales</taxon>
        <taxon>Microbacteriaceae</taxon>
        <taxon>Subtercola</taxon>
    </lineage>
</organism>
<dbReference type="InterPro" id="IPR036250">
    <property type="entry name" value="AcylCo_DH-like_C"/>
</dbReference>
<dbReference type="InterPro" id="IPR009100">
    <property type="entry name" value="AcylCoA_DH/oxidase_NM_dom_sf"/>
</dbReference>
<dbReference type="Pfam" id="PF02771">
    <property type="entry name" value="Acyl-CoA_dh_N"/>
    <property type="match status" value="1"/>
</dbReference>
<dbReference type="CDD" id="cd00567">
    <property type="entry name" value="ACAD"/>
    <property type="match status" value="1"/>
</dbReference>
<dbReference type="AlphaFoldDB" id="A0A4T2BTR5"/>
<feature type="domain" description="Acyl-CoA dehydrogenase/oxidase N-terminal" evidence="5">
    <location>
        <begin position="64"/>
        <end position="141"/>
    </location>
</feature>
<accession>A0A4T2BTR5</accession>
<dbReference type="OrthoDB" id="2986495at2"/>
<feature type="region of interest" description="Disordered" evidence="3">
    <location>
        <begin position="1"/>
        <end position="48"/>
    </location>
</feature>
<comment type="caution">
    <text evidence="7">The sequence shown here is derived from an EMBL/GenBank/DDBJ whole genome shotgun (WGS) entry which is preliminary data.</text>
</comment>
<feature type="domain" description="Acyl-CoA oxidase/dehydrogenase middle" evidence="4">
    <location>
        <begin position="179"/>
        <end position="270"/>
    </location>
</feature>
<dbReference type="InterPro" id="IPR037069">
    <property type="entry name" value="AcylCoA_DH/ox_N_sf"/>
</dbReference>
<dbReference type="InterPro" id="IPR013107">
    <property type="entry name" value="Acyl-CoA_DH_C"/>
</dbReference>
<evidence type="ECO:0000256" key="1">
    <source>
        <dbReference type="ARBA" id="ARBA00022630"/>
    </source>
</evidence>
<evidence type="ECO:0000256" key="3">
    <source>
        <dbReference type="SAM" id="MobiDB-lite"/>
    </source>
</evidence>
<dbReference type="Gene3D" id="1.20.140.10">
    <property type="entry name" value="Butyryl-CoA Dehydrogenase, subunit A, domain 3"/>
    <property type="match status" value="1"/>
</dbReference>
<dbReference type="SUPFAM" id="SSF47203">
    <property type="entry name" value="Acyl-CoA dehydrogenase C-terminal domain-like"/>
    <property type="match status" value="1"/>
</dbReference>
<dbReference type="Pfam" id="PF08028">
    <property type="entry name" value="Acyl-CoA_dh_2"/>
    <property type="match status" value="1"/>
</dbReference>
<dbReference type="PANTHER" id="PTHR43831:SF1">
    <property type="entry name" value="ISOBUTYRYL-COA DEHYDROGENASE, MITOCHONDRIAL"/>
    <property type="match status" value="1"/>
</dbReference>
<dbReference type="GO" id="GO:0050660">
    <property type="term" value="F:flavin adenine dinucleotide binding"/>
    <property type="evidence" value="ECO:0007669"/>
    <property type="project" value="InterPro"/>
</dbReference>
<dbReference type="PIRSF" id="PIRSF016578">
    <property type="entry name" value="HsaA"/>
    <property type="match status" value="1"/>
</dbReference>
<dbReference type="SUPFAM" id="SSF56645">
    <property type="entry name" value="Acyl-CoA dehydrogenase NM domain-like"/>
    <property type="match status" value="1"/>
</dbReference>
<keyword evidence="2" id="KW-0560">Oxidoreductase</keyword>
<dbReference type="InterPro" id="IPR006091">
    <property type="entry name" value="Acyl-CoA_Oxase/DH_mid-dom"/>
</dbReference>
<dbReference type="RefSeq" id="WP_136642553.1">
    <property type="nucleotide sequence ID" value="NZ_QYRT01000023.1"/>
</dbReference>
<evidence type="ECO:0000259" key="4">
    <source>
        <dbReference type="Pfam" id="PF02770"/>
    </source>
</evidence>
<dbReference type="PANTHER" id="PTHR43831">
    <property type="entry name" value="ISOBUTYRYL-COA DEHYDROGENASE"/>
    <property type="match status" value="1"/>
</dbReference>
<dbReference type="Pfam" id="PF02770">
    <property type="entry name" value="Acyl-CoA_dh_M"/>
    <property type="match status" value="1"/>
</dbReference>
<evidence type="ECO:0000313" key="8">
    <source>
        <dbReference type="Proteomes" id="UP000306192"/>
    </source>
</evidence>
<dbReference type="Gene3D" id="2.40.110.10">
    <property type="entry name" value="Butyryl-CoA Dehydrogenase, subunit A, domain 2"/>
    <property type="match status" value="1"/>
</dbReference>
<dbReference type="Proteomes" id="UP000306192">
    <property type="component" value="Unassembled WGS sequence"/>
</dbReference>
<feature type="domain" description="Acyl-CoA dehydrogenase C-terminal" evidence="6">
    <location>
        <begin position="300"/>
        <end position="420"/>
    </location>
</feature>
<dbReference type="InterPro" id="IPR013786">
    <property type="entry name" value="AcylCoA_DH/ox_N"/>
</dbReference>
<dbReference type="InterPro" id="IPR052547">
    <property type="entry name" value="Mito_Isobutyryl-CoADH"/>
</dbReference>
<reference evidence="7 8" key="1">
    <citation type="journal article" date="2019" name="Microorganisms">
        <title>Systematic Affiliation and Genome Analysis of Subtercola vilae DB165(T) with Particular Emphasis on Cold Adaptation of an Isolate from a High-Altitude Cold Volcano Lake.</title>
        <authorList>
            <person name="Villalobos A.S."/>
            <person name="Wiese J."/>
            <person name="Imhoff J.F."/>
            <person name="Dorador C."/>
            <person name="Keller A."/>
            <person name="Hentschel U."/>
        </authorList>
    </citation>
    <scope>NUCLEOTIDE SEQUENCE [LARGE SCALE GENOMIC DNA]</scope>
    <source>
        <strain evidence="7 8">DB165</strain>
    </source>
</reference>
<protein>
    <submittedName>
        <fullName evidence="7">Acyl-CoA dehydrogenase</fullName>
    </submittedName>
</protein>
<keyword evidence="8" id="KW-1185">Reference proteome</keyword>
<evidence type="ECO:0000313" key="7">
    <source>
        <dbReference type="EMBL" id="TIH34837.1"/>
    </source>
</evidence>
<dbReference type="GO" id="GO:0016627">
    <property type="term" value="F:oxidoreductase activity, acting on the CH-CH group of donors"/>
    <property type="evidence" value="ECO:0007669"/>
    <property type="project" value="InterPro"/>
</dbReference>
<feature type="compositionally biased region" description="Basic and acidic residues" evidence="3">
    <location>
        <begin position="16"/>
        <end position="40"/>
    </location>
</feature>